<accession>A0ACC7LNH0</accession>
<organism evidence="1 2">
    <name type="scientific">Meishania litoralis</name>
    <dbReference type="NCBI Taxonomy" id="3434685"/>
    <lineage>
        <taxon>Bacteria</taxon>
        <taxon>Pseudomonadati</taxon>
        <taxon>Bacteroidota</taxon>
        <taxon>Flavobacteriia</taxon>
        <taxon>Flavobacteriales</taxon>
        <taxon>Flavobacteriaceae</taxon>
        <taxon>Meishania</taxon>
    </lineage>
</organism>
<name>A0ACC7LNH0_9FLAO</name>
<dbReference type="EMBL" id="JBHFPV010000007">
    <property type="protein sequence ID" value="MFH6605078.1"/>
    <property type="molecule type" value="Genomic_DNA"/>
</dbReference>
<reference evidence="1" key="1">
    <citation type="submission" date="2024-09" db="EMBL/GenBank/DDBJ databases">
        <authorList>
            <person name="Liu J."/>
        </authorList>
    </citation>
    <scope>NUCLEOTIDE SEQUENCE</scope>
    <source>
        <strain evidence="1">NBU2967</strain>
    </source>
</reference>
<gene>
    <name evidence="1" type="ORF">ACEZ3G_16445</name>
</gene>
<evidence type="ECO:0000313" key="2">
    <source>
        <dbReference type="Proteomes" id="UP001595191"/>
    </source>
</evidence>
<dbReference type="Proteomes" id="UP001595191">
    <property type="component" value="Unassembled WGS sequence"/>
</dbReference>
<comment type="caution">
    <text evidence="1">The sequence shown here is derived from an EMBL/GenBank/DDBJ whole genome shotgun (WGS) entry which is preliminary data.</text>
</comment>
<evidence type="ECO:0000313" key="1">
    <source>
        <dbReference type="EMBL" id="MFH6605078.1"/>
    </source>
</evidence>
<keyword evidence="2" id="KW-1185">Reference proteome</keyword>
<protein>
    <submittedName>
        <fullName evidence="1">Uncharacterized protein</fullName>
    </submittedName>
</protein>
<proteinExistence type="predicted"/>
<sequence>MFFGEFQVLFRACTEHVKVLLAMADRCMRLFARAIPMVFTFPSPMNYVRESNTVTGDLLPNHSYAISLYFRKFRRTAHGPSTAGHCNKPESEITLDKNMRQLPILFLTIILFSSCEKETFVIYSVENQSSSFIRIVGSDIINSFSIDETIEQNKKKDVANWSKLGKETDYFEPTSMFGDNLIITNASGDTLTKDYRLLSNWTSDVDNQRAVANHGYILVITDADF</sequence>